<dbReference type="AlphaFoldDB" id="A0A7J6YCK8"/>
<feature type="region of interest" description="Disordered" evidence="2">
    <location>
        <begin position="344"/>
        <end position="381"/>
    </location>
</feature>
<accession>A0A7J6YCK8</accession>
<dbReference type="Proteomes" id="UP000583944">
    <property type="component" value="Unassembled WGS sequence"/>
</dbReference>
<dbReference type="EMBL" id="JABDHM010000015">
    <property type="protein sequence ID" value="KAF5224040.1"/>
    <property type="molecule type" value="Genomic_DNA"/>
</dbReference>
<feature type="coiled-coil region" evidence="1">
    <location>
        <begin position="157"/>
        <end position="191"/>
    </location>
</feature>
<evidence type="ECO:0000256" key="2">
    <source>
        <dbReference type="SAM" id="MobiDB-lite"/>
    </source>
</evidence>
<feature type="compositionally biased region" description="Basic and acidic residues" evidence="2">
    <location>
        <begin position="16"/>
        <end position="34"/>
    </location>
</feature>
<proteinExistence type="predicted"/>
<keyword evidence="1" id="KW-0175">Coiled coil</keyword>
<dbReference type="SMR" id="A0A7J6YCK8"/>
<feature type="compositionally biased region" description="Basic and acidic residues" evidence="2">
    <location>
        <begin position="344"/>
        <end position="359"/>
    </location>
</feature>
<organism evidence="3 4">
    <name type="scientific">Trypanosoma cruzi</name>
    <dbReference type="NCBI Taxonomy" id="5693"/>
    <lineage>
        <taxon>Eukaryota</taxon>
        <taxon>Discoba</taxon>
        <taxon>Euglenozoa</taxon>
        <taxon>Kinetoplastea</taxon>
        <taxon>Metakinetoplastina</taxon>
        <taxon>Trypanosomatida</taxon>
        <taxon>Trypanosomatidae</taxon>
        <taxon>Trypanosoma</taxon>
        <taxon>Schizotrypanum</taxon>
    </lineage>
</organism>
<feature type="region of interest" description="Disordered" evidence="2">
    <location>
        <begin position="1"/>
        <end position="34"/>
    </location>
</feature>
<evidence type="ECO:0000256" key="1">
    <source>
        <dbReference type="SAM" id="Coils"/>
    </source>
</evidence>
<reference evidence="3 4" key="1">
    <citation type="journal article" date="2019" name="Genome Biol. Evol.">
        <title>Nanopore Sequencing Significantly Improves Genome Assembly of the Protozoan Parasite Trypanosoma cruzi.</title>
        <authorList>
            <person name="Diaz-Viraque F."/>
            <person name="Pita S."/>
            <person name="Greif G."/>
            <person name="de Souza R.C.M."/>
            <person name="Iraola G."/>
            <person name="Robello C."/>
        </authorList>
    </citation>
    <scope>NUCLEOTIDE SEQUENCE [LARGE SCALE GENOMIC DNA]</scope>
    <source>
        <strain evidence="3 4">Berenice</strain>
    </source>
</reference>
<sequence length="397" mass="46450">MRRGLLSTHPVPSSATDRKNYEATGDQSDRGTPEHMLARRAVMRSTAGMLQDNWPREGKPRMTLRDLNEKAALSLSIDSGLLASPTHVTKMVTEFAEAIERVQLRNSLLSVEQECNLRDELSSCLQRKFEEVYHLALEKERQHQRNIRDSYNSELLIAYRREQQAKHQEQLEDLQQNLEAEFREEQKEQRRRAYQRRVKVLLTQQGEKKTEYQNALEQYYTYREGGQPASGTFSPRDGFFQIRFTCEEEIALRTSAESMSRDQVMCLRIALRRLKKRVKMSKEHTQRCLSQRQNSVFAARNRAQERYLSIIADQQNELRMLQHWHKEMQQLEREAKEIMRSYTEQRLRRQEHMQREKEGQVSSVTGSNGEEGTGKGGSAFNAKCSNGFQRGLFDLLL</sequence>
<gene>
    <name evidence="3" type="ORF">ECC02_002935</name>
</gene>
<dbReference type="VEuPathDB" id="TriTrypDB:BCY84_13026"/>
<comment type="caution">
    <text evidence="3">The sequence shown here is derived from an EMBL/GenBank/DDBJ whole genome shotgun (WGS) entry which is preliminary data.</text>
</comment>
<evidence type="ECO:0000313" key="3">
    <source>
        <dbReference type="EMBL" id="KAF5224040.1"/>
    </source>
</evidence>
<protein>
    <submittedName>
        <fullName evidence="3">Uncharacterized protein</fullName>
    </submittedName>
</protein>
<dbReference type="OrthoDB" id="252151at2759"/>
<name>A0A7J6YCK8_TRYCR</name>
<evidence type="ECO:0000313" key="4">
    <source>
        <dbReference type="Proteomes" id="UP000583944"/>
    </source>
</evidence>
<dbReference type="VEuPathDB" id="TriTrypDB:ECC02_002935"/>